<dbReference type="RefSeq" id="WP_147661563.1">
    <property type="nucleotide sequence ID" value="NZ_CP042905.2"/>
</dbReference>
<keyword evidence="3" id="KW-1185">Reference proteome</keyword>
<sequence length="296" mass="33491">MMKSKGIKILVGVLISLVFFLIGCMGSIIFLNNVPGAPFLSTWLGWEDPGEGVIGLSHSILSQYPRYIINMLIFDWGSSLSEVTNESMQSYILNSVVFMAIAVILGIIIFIILSKIGKASLGNKNAGKWFTQKYFILPILFWVIILLINLVVNVFHWINIPQYIPEPTRIWYLMLAGLILSLSVAGALSFFGELLFKNYKILSKKISFFLFTAGLILVFINLILGLVVLENFFRIDGLTFAYTRAINYYDFLVQNAIFYLVSNLFIVINFFGYTISLLYNKTEVSSNMQDNTEKAL</sequence>
<evidence type="ECO:0000313" key="3">
    <source>
        <dbReference type="Proteomes" id="UP000321408"/>
    </source>
</evidence>
<reference evidence="2 3" key="2">
    <citation type="journal article" date="2024" name="Int. J. Syst. Evol. Microbiol.">
        <title>Promethearchaeum syntrophicum gen. nov., sp. nov., an anaerobic, obligately syntrophic archaeon, the first isolate of the lineage 'Asgard' archaea, and proposal of the new archaeal phylum Promethearchaeota phyl. nov. and kingdom Promethearchaeati regn. nov.</title>
        <authorList>
            <person name="Imachi H."/>
            <person name="Nobu M.K."/>
            <person name="Kato S."/>
            <person name="Takaki Y."/>
            <person name="Miyazaki M."/>
            <person name="Miyata M."/>
            <person name="Ogawara M."/>
            <person name="Saito Y."/>
            <person name="Sakai S."/>
            <person name="Tahara Y.O."/>
            <person name="Takano Y."/>
            <person name="Tasumi E."/>
            <person name="Uematsu K."/>
            <person name="Yoshimura T."/>
            <person name="Itoh T."/>
            <person name="Ohkuma M."/>
            <person name="Takai K."/>
        </authorList>
    </citation>
    <scope>NUCLEOTIDE SEQUENCE [LARGE SCALE GENOMIC DNA]</scope>
    <source>
        <strain evidence="2 3">MK-D1</strain>
    </source>
</reference>
<dbReference type="PROSITE" id="PS51257">
    <property type="entry name" value="PROKAR_LIPOPROTEIN"/>
    <property type="match status" value="1"/>
</dbReference>
<protein>
    <submittedName>
        <fullName evidence="2">Uncharacterized protein</fullName>
    </submittedName>
</protein>
<dbReference type="AlphaFoldDB" id="A0A5B9D696"/>
<organism evidence="2 3">
    <name type="scientific">Promethearchaeum syntrophicum</name>
    <dbReference type="NCBI Taxonomy" id="2594042"/>
    <lineage>
        <taxon>Archaea</taxon>
        <taxon>Promethearchaeati</taxon>
        <taxon>Promethearchaeota</taxon>
        <taxon>Promethearchaeia</taxon>
        <taxon>Promethearchaeales</taxon>
        <taxon>Promethearchaeaceae</taxon>
        <taxon>Promethearchaeum</taxon>
    </lineage>
</organism>
<feature type="transmembrane region" description="Helical" evidence="1">
    <location>
        <begin position="91"/>
        <end position="113"/>
    </location>
</feature>
<evidence type="ECO:0000256" key="1">
    <source>
        <dbReference type="SAM" id="Phobius"/>
    </source>
</evidence>
<feature type="transmembrane region" description="Helical" evidence="1">
    <location>
        <begin position="208"/>
        <end position="229"/>
    </location>
</feature>
<keyword evidence="1" id="KW-0472">Membrane</keyword>
<accession>A0A5B9D696</accession>
<dbReference type="KEGG" id="psyt:DSAG12_00427"/>
<feature type="transmembrane region" description="Helical" evidence="1">
    <location>
        <begin position="170"/>
        <end position="196"/>
    </location>
</feature>
<proteinExistence type="predicted"/>
<keyword evidence="1" id="KW-1133">Transmembrane helix</keyword>
<feature type="transmembrane region" description="Helical" evidence="1">
    <location>
        <begin position="9"/>
        <end position="31"/>
    </location>
</feature>
<dbReference type="Proteomes" id="UP000321408">
    <property type="component" value="Chromosome"/>
</dbReference>
<reference evidence="2 3" key="1">
    <citation type="journal article" date="2020" name="Nature">
        <title>Isolation of an archaeon at the prokaryote-eukaryote interface.</title>
        <authorList>
            <person name="Imachi H."/>
            <person name="Nobu M.K."/>
            <person name="Nakahara N."/>
            <person name="Morono Y."/>
            <person name="Ogawara M."/>
            <person name="Takaki Y."/>
            <person name="Takano Y."/>
            <person name="Uematsu K."/>
            <person name="Ikuta T."/>
            <person name="Ito M."/>
            <person name="Matsui Y."/>
            <person name="Miyazaki M."/>
            <person name="Murata K."/>
            <person name="Saito Y."/>
            <person name="Sakai S."/>
            <person name="Song C."/>
            <person name="Tasumi E."/>
            <person name="Yamanaka Y."/>
            <person name="Yamaguchi T."/>
            <person name="Kamagata Y."/>
            <person name="Tamaki H."/>
            <person name="Takai K."/>
        </authorList>
    </citation>
    <scope>NUCLEOTIDE SEQUENCE [LARGE SCALE GENOMIC DNA]</scope>
    <source>
        <strain evidence="2 3">MK-D1</strain>
    </source>
</reference>
<keyword evidence="1" id="KW-0812">Transmembrane</keyword>
<dbReference type="GeneID" id="41328430"/>
<gene>
    <name evidence="2" type="ORF">DSAG12_00427</name>
</gene>
<feature type="transmembrane region" description="Helical" evidence="1">
    <location>
        <begin position="134"/>
        <end position="158"/>
    </location>
</feature>
<feature type="transmembrane region" description="Helical" evidence="1">
    <location>
        <begin position="256"/>
        <end position="279"/>
    </location>
</feature>
<dbReference type="EMBL" id="CP042905">
    <property type="protein sequence ID" value="QEE14614.1"/>
    <property type="molecule type" value="Genomic_DNA"/>
</dbReference>
<evidence type="ECO:0000313" key="2">
    <source>
        <dbReference type="EMBL" id="QEE14614.1"/>
    </source>
</evidence>
<name>A0A5B9D696_9ARCH</name>